<evidence type="ECO:0000313" key="2">
    <source>
        <dbReference type="EMBL" id="CAK7224970.1"/>
    </source>
</evidence>
<feature type="compositionally biased region" description="Acidic residues" evidence="1">
    <location>
        <begin position="646"/>
        <end position="659"/>
    </location>
</feature>
<feature type="compositionally biased region" description="Low complexity" evidence="1">
    <location>
        <begin position="1"/>
        <end position="20"/>
    </location>
</feature>
<evidence type="ECO:0000256" key="1">
    <source>
        <dbReference type="SAM" id="MobiDB-lite"/>
    </source>
</evidence>
<feature type="region of interest" description="Disordered" evidence="1">
    <location>
        <begin position="1"/>
        <end position="23"/>
    </location>
</feature>
<name>A0ABP0BZX3_9PEZI</name>
<reference evidence="2 3" key="1">
    <citation type="submission" date="2024-01" db="EMBL/GenBank/DDBJ databases">
        <authorList>
            <person name="Allen C."/>
            <person name="Tagirdzhanova G."/>
        </authorList>
    </citation>
    <scope>NUCLEOTIDE SEQUENCE [LARGE SCALE GENOMIC DNA]</scope>
</reference>
<comment type="caution">
    <text evidence="2">The sequence shown here is derived from an EMBL/GenBank/DDBJ whole genome shotgun (WGS) entry which is preliminary data.</text>
</comment>
<evidence type="ECO:0000313" key="3">
    <source>
        <dbReference type="Proteomes" id="UP001642405"/>
    </source>
</evidence>
<gene>
    <name evidence="2" type="ORF">SCUCBS95973_005699</name>
</gene>
<proteinExistence type="predicted"/>
<feature type="region of interest" description="Disordered" evidence="1">
    <location>
        <begin position="644"/>
        <end position="668"/>
    </location>
</feature>
<organism evidence="2 3">
    <name type="scientific">Sporothrix curviconia</name>
    <dbReference type="NCBI Taxonomy" id="1260050"/>
    <lineage>
        <taxon>Eukaryota</taxon>
        <taxon>Fungi</taxon>
        <taxon>Dikarya</taxon>
        <taxon>Ascomycota</taxon>
        <taxon>Pezizomycotina</taxon>
        <taxon>Sordariomycetes</taxon>
        <taxon>Sordariomycetidae</taxon>
        <taxon>Ophiostomatales</taxon>
        <taxon>Ophiostomataceae</taxon>
        <taxon>Sporothrix</taxon>
    </lineage>
</organism>
<sequence>MASSASAAAAPRPSTSSSSPNEAILRNALRYTISAREYAALHKYVLSKSKLVRRRAPTVEQVTRIMNGPSALPPSKASAASPPPTSPSKTDKKDRKDKNEKLPELTDPDTPRAILGADDFNARAVRHALRVFIASAAGLKLYEALQRKLFGKPKSKKEPLHKSPTVRLSLSLSAILLLYRLLFRFFTRLRTHLLDPAALPFRIRNPRTAAALTSAYAPAAGASLAGLALGIAPAQFRMTLAVMAVCRALEFAWNAAEDAGAIWGVDMVPVSVRSAVGAAAGAASSGVDKLIAGATMGANGVMLVPRPRARPWWWGSWMLQPIAFGQLLHAAVFDRDCFPMPYGNFIFNRTLPTDTYLHAAPADIPAAIAKNWPGPYEVLDAMAAMARAYWPPFSSPTLFPNKDVSQLLALPTVGAVSSSSSTSAAAAAAAAASSAAAIAAVTPLTSRAHPLIKSLSCATLHPDDPSCGRTFLTYWLRAFPAYARFFLVLYTALQLPRAGAVYHAPVQTIQRLIARALRSATFLTGSLSTAWASVCFFQAWLPRRVLPTQRFFLSGFVAGFWAWVERKHGRALFLYSARASLDSIWKVGVKRRWWRPASQGADVLVFVASLLVAGAVYERQASAVREPAWRKGVSWVRGEGWRDWAIEDEDEDEDEEGTDDAGAALKEE</sequence>
<dbReference type="EMBL" id="CAWUHB010000031">
    <property type="protein sequence ID" value="CAK7224970.1"/>
    <property type="molecule type" value="Genomic_DNA"/>
</dbReference>
<feature type="region of interest" description="Disordered" evidence="1">
    <location>
        <begin position="60"/>
        <end position="110"/>
    </location>
</feature>
<evidence type="ECO:0008006" key="4">
    <source>
        <dbReference type="Google" id="ProtNLM"/>
    </source>
</evidence>
<feature type="compositionally biased region" description="Basic and acidic residues" evidence="1">
    <location>
        <begin position="89"/>
        <end position="104"/>
    </location>
</feature>
<feature type="compositionally biased region" description="Low complexity" evidence="1">
    <location>
        <begin position="69"/>
        <end position="80"/>
    </location>
</feature>
<keyword evidence="3" id="KW-1185">Reference proteome</keyword>
<dbReference type="PANTHER" id="PTHR12459:SF19">
    <property type="entry name" value="TRANSMEMBRANE PROTEIN 135 N-TERMINAL DOMAIN-CONTAINING PROTEIN"/>
    <property type="match status" value="1"/>
</dbReference>
<dbReference type="InterPro" id="IPR026749">
    <property type="entry name" value="Tmem135"/>
</dbReference>
<dbReference type="PANTHER" id="PTHR12459">
    <property type="entry name" value="TRANSMEMBRANE PROTEIN 135-RELATED"/>
    <property type="match status" value="1"/>
</dbReference>
<protein>
    <recommendedName>
        <fullName evidence="4">Integral membrane protein</fullName>
    </recommendedName>
</protein>
<accession>A0ABP0BZX3</accession>
<dbReference type="Proteomes" id="UP001642405">
    <property type="component" value="Unassembled WGS sequence"/>
</dbReference>